<evidence type="ECO:0000313" key="2">
    <source>
        <dbReference type="Proteomes" id="UP001055247"/>
    </source>
</evidence>
<name>A0AAV4ZUP3_9HYPH</name>
<reference evidence="1" key="2">
    <citation type="submission" date="2021-08" db="EMBL/GenBank/DDBJ databases">
        <authorList>
            <person name="Tani A."/>
            <person name="Ola A."/>
            <person name="Ogura Y."/>
            <person name="Katsura K."/>
            <person name="Hayashi T."/>
        </authorList>
    </citation>
    <scope>NUCLEOTIDE SEQUENCE</scope>
    <source>
        <strain evidence="1">DSM 16372</strain>
    </source>
</reference>
<dbReference type="RefSeq" id="WP_238231542.1">
    <property type="nucleotide sequence ID" value="NZ_BPQO01000029.1"/>
</dbReference>
<comment type="caution">
    <text evidence="1">The sequence shown here is derived from an EMBL/GenBank/DDBJ whole genome shotgun (WGS) entry which is preliminary data.</text>
</comment>
<proteinExistence type="predicted"/>
<gene>
    <name evidence="1" type="ORF">BHAOGJBA_5119</name>
</gene>
<evidence type="ECO:0000313" key="1">
    <source>
        <dbReference type="EMBL" id="GJD91571.1"/>
    </source>
</evidence>
<dbReference type="AlphaFoldDB" id="A0AAV4ZUP3"/>
<dbReference type="Proteomes" id="UP001055247">
    <property type="component" value="Unassembled WGS sequence"/>
</dbReference>
<keyword evidence="2" id="KW-1185">Reference proteome</keyword>
<reference evidence="1" key="1">
    <citation type="journal article" date="2016" name="Front. Microbiol.">
        <title>Genome Sequence of the Piezophilic, Mesophilic Sulfate-Reducing Bacterium Desulfovibrio indicus J2T.</title>
        <authorList>
            <person name="Cao J."/>
            <person name="Maignien L."/>
            <person name="Shao Z."/>
            <person name="Alain K."/>
            <person name="Jebbar M."/>
        </authorList>
    </citation>
    <scope>NUCLEOTIDE SEQUENCE</scope>
    <source>
        <strain evidence="1">DSM 16372</strain>
    </source>
</reference>
<accession>A0AAV4ZUP3</accession>
<dbReference type="EMBL" id="BPQO01000029">
    <property type="protein sequence ID" value="GJD91571.1"/>
    <property type="molecule type" value="Genomic_DNA"/>
</dbReference>
<protein>
    <submittedName>
        <fullName evidence="1">Uncharacterized protein</fullName>
    </submittedName>
</protein>
<sequence>MSDIETYIEAAEARGRGSRAELEALRAIVGTIGGLLGEAERAAVAMDPRVEDKLEFNLDEGQSGLDRSDPETWLLAARQHGADEDPDHEFGDLQDLARAAWERMGSADVARFGATATARDLVPAAAAPTA</sequence>
<organism evidence="1 2">
    <name type="scientific">Methylobacterium hispanicum</name>
    <dbReference type="NCBI Taxonomy" id="270350"/>
    <lineage>
        <taxon>Bacteria</taxon>
        <taxon>Pseudomonadati</taxon>
        <taxon>Pseudomonadota</taxon>
        <taxon>Alphaproteobacteria</taxon>
        <taxon>Hyphomicrobiales</taxon>
        <taxon>Methylobacteriaceae</taxon>
        <taxon>Methylobacterium</taxon>
    </lineage>
</organism>